<proteinExistence type="predicted"/>
<dbReference type="EMBL" id="CP073720">
    <property type="protein sequence ID" value="UWP85895.1"/>
    <property type="molecule type" value="Genomic_DNA"/>
</dbReference>
<protein>
    <submittedName>
        <fullName evidence="1">Uncharacterized protein</fullName>
    </submittedName>
</protein>
<reference evidence="1" key="2">
    <citation type="submission" date="2022-09" db="EMBL/GenBank/DDBJ databases">
        <title>Biosynthetic gene clusters of Dactylosporangioum fulvum.</title>
        <authorList>
            <person name="Caradec T."/>
        </authorList>
    </citation>
    <scope>NUCLEOTIDE SEQUENCE</scope>
    <source>
        <strain evidence="1">NRRL B-16292</strain>
    </source>
</reference>
<name>A0ABY5W943_9ACTN</name>
<evidence type="ECO:0000313" key="2">
    <source>
        <dbReference type="Proteomes" id="UP001059617"/>
    </source>
</evidence>
<organism evidence="1 2">
    <name type="scientific">Dactylosporangium fulvum</name>
    <dbReference type="NCBI Taxonomy" id="53359"/>
    <lineage>
        <taxon>Bacteria</taxon>
        <taxon>Bacillati</taxon>
        <taxon>Actinomycetota</taxon>
        <taxon>Actinomycetes</taxon>
        <taxon>Micromonosporales</taxon>
        <taxon>Micromonosporaceae</taxon>
        <taxon>Dactylosporangium</taxon>
    </lineage>
</organism>
<sequence length="334" mass="36677">MPNPRPLCAAPHCAIRNHHTDACDNPQQCWGCLPRWAADGLRLCQVCTARIRQDAARLAILHRDLETALIGGGANGEKTTGTGGGPAVPRDEVMEARDAIRLVLTVTVKVITGQRGVTLPREPYLQQLPAGFIGPPRLLYRTTGDLGRLALFVGRHHEWLAAHRNAATCATNLRQLAGDGRLRAMAYPVGADRLYVGDCPMILTDLDGNESVCDTRLYQYPDQALIACEGCDTQETVEQWQRWIVGDTAAHVDAYALAAHLAVKWMRPVDPAAVRQWASRGKIGAVEEPDPVYPGKTRAKRDSRNRVLYDLVEVVAYAERIWGPPAGVRRKMSA</sequence>
<gene>
    <name evidence="1" type="ORF">Dfulv_17250</name>
</gene>
<dbReference type="RefSeq" id="WP_259864267.1">
    <property type="nucleotide sequence ID" value="NZ_BAAAST010000036.1"/>
</dbReference>
<keyword evidence="2" id="KW-1185">Reference proteome</keyword>
<evidence type="ECO:0000313" key="1">
    <source>
        <dbReference type="EMBL" id="UWP85895.1"/>
    </source>
</evidence>
<reference evidence="1" key="1">
    <citation type="submission" date="2021-04" db="EMBL/GenBank/DDBJ databases">
        <authorList>
            <person name="Hartkoorn R.C."/>
            <person name="Beaudoing E."/>
            <person name="Hot D."/>
        </authorList>
    </citation>
    <scope>NUCLEOTIDE SEQUENCE</scope>
    <source>
        <strain evidence="1">NRRL B-16292</strain>
    </source>
</reference>
<accession>A0ABY5W943</accession>
<dbReference type="Proteomes" id="UP001059617">
    <property type="component" value="Chromosome"/>
</dbReference>